<dbReference type="CDD" id="cd01647">
    <property type="entry name" value="RT_LTR"/>
    <property type="match status" value="1"/>
</dbReference>
<dbReference type="Pfam" id="PF00078">
    <property type="entry name" value="RVT_1"/>
    <property type="match status" value="1"/>
</dbReference>
<dbReference type="EMBL" id="CAJNOC010007536">
    <property type="protein sequence ID" value="CAF1100693.1"/>
    <property type="molecule type" value="Genomic_DNA"/>
</dbReference>
<keyword evidence="4" id="KW-0540">Nuclease</keyword>
<dbReference type="PROSITE" id="PS50878">
    <property type="entry name" value="RT_POL"/>
    <property type="match status" value="1"/>
</dbReference>
<proteinExistence type="predicted"/>
<dbReference type="FunFam" id="3.30.70.270:FF:000003">
    <property type="entry name" value="Transposon Ty3-G Gag-Pol polyprotein"/>
    <property type="match status" value="1"/>
</dbReference>
<dbReference type="Gene3D" id="3.30.70.270">
    <property type="match status" value="2"/>
</dbReference>
<dbReference type="AlphaFoldDB" id="A0A814P5A1"/>
<evidence type="ECO:0000256" key="3">
    <source>
        <dbReference type="ARBA" id="ARBA00022695"/>
    </source>
</evidence>
<keyword evidence="10" id="KW-1185">Reference proteome</keyword>
<accession>A0A814P5A1</accession>
<keyword evidence="7" id="KW-0695">RNA-directed DNA polymerase</keyword>
<dbReference type="GO" id="GO:0003964">
    <property type="term" value="F:RNA-directed DNA polymerase activity"/>
    <property type="evidence" value="ECO:0007669"/>
    <property type="project" value="UniProtKB-KW"/>
</dbReference>
<name>A0A814P5A1_9BILA</name>
<dbReference type="FunFam" id="3.10.10.10:FF:000007">
    <property type="entry name" value="Retrovirus-related Pol polyprotein from transposon 17.6-like Protein"/>
    <property type="match status" value="1"/>
</dbReference>
<evidence type="ECO:0000259" key="8">
    <source>
        <dbReference type="PROSITE" id="PS50878"/>
    </source>
</evidence>
<feature type="domain" description="Reverse transcriptase" evidence="8">
    <location>
        <begin position="1"/>
        <end position="128"/>
    </location>
</feature>
<dbReference type="OrthoDB" id="420169at2759"/>
<protein>
    <recommendedName>
        <fullName evidence="8">Reverse transcriptase domain-containing protein</fullName>
    </recommendedName>
</protein>
<dbReference type="GO" id="GO:0006508">
    <property type="term" value="P:proteolysis"/>
    <property type="evidence" value="ECO:0007669"/>
    <property type="project" value="UniProtKB-KW"/>
</dbReference>
<dbReference type="InterPro" id="IPR050951">
    <property type="entry name" value="Retrovirus_Pol_polyprotein"/>
</dbReference>
<organism evidence="9 10">
    <name type="scientific">Brachionus calyciflorus</name>
    <dbReference type="NCBI Taxonomy" id="104777"/>
    <lineage>
        <taxon>Eukaryota</taxon>
        <taxon>Metazoa</taxon>
        <taxon>Spiralia</taxon>
        <taxon>Gnathifera</taxon>
        <taxon>Rotifera</taxon>
        <taxon>Eurotatoria</taxon>
        <taxon>Monogononta</taxon>
        <taxon>Pseudotrocha</taxon>
        <taxon>Ploima</taxon>
        <taxon>Brachionidae</taxon>
        <taxon>Brachionus</taxon>
    </lineage>
</organism>
<evidence type="ECO:0000256" key="2">
    <source>
        <dbReference type="ARBA" id="ARBA00022679"/>
    </source>
</evidence>
<comment type="caution">
    <text evidence="9">The sequence shown here is derived from an EMBL/GenBank/DDBJ whole genome shotgun (WGS) entry which is preliminary data.</text>
</comment>
<dbReference type="SUPFAM" id="SSF56672">
    <property type="entry name" value="DNA/RNA polymerases"/>
    <property type="match status" value="1"/>
</dbReference>
<evidence type="ECO:0000256" key="6">
    <source>
        <dbReference type="ARBA" id="ARBA00022801"/>
    </source>
</evidence>
<evidence type="ECO:0000256" key="5">
    <source>
        <dbReference type="ARBA" id="ARBA00022759"/>
    </source>
</evidence>
<evidence type="ECO:0000256" key="7">
    <source>
        <dbReference type="ARBA" id="ARBA00022918"/>
    </source>
</evidence>
<dbReference type="GO" id="GO:0004519">
    <property type="term" value="F:endonuclease activity"/>
    <property type="evidence" value="ECO:0007669"/>
    <property type="project" value="UniProtKB-KW"/>
</dbReference>
<dbReference type="GO" id="GO:0008233">
    <property type="term" value="F:peptidase activity"/>
    <property type="evidence" value="ECO:0007669"/>
    <property type="project" value="UniProtKB-KW"/>
</dbReference>
<sequence length="200" mass="23690">MKEEIERRDIWLLKEEIFGYWQVKIADSDKHKTAFITATGLFQFKKMPFGLCNAPATFQRLMNKILASILWKRCIVYLDDIIVYARTFEEHLESLEMVFQKLRAANLKLKLEKCSFCKNEVKYLGFKISKDGLKADPFKTQAIRNMVEPNNVRDVKSFIQSALYYRRFMPNFSTIAEPLLKLTRKNMKFLWNSDTQNSFE</sequence>
<evidence type="ECO:0000256" key="4">
    <source>
        <dbReference type="ARBA" id="ARBA00022722"/>
    </source>
</evidence>
<keyword evidence="6" id="KW-0378">Hydrolase</keyword>
<keyword evidence="5" id="KW-0255">Endonuclease</keyword>
<evidence type="ECO:0000256" key="1">
    <source>
        <dbReference type="ARBA" id="ARBA00022670"/>
    </source>
</evidence>
<reference evidence="9" key="1">
    <citation type="submission" date="2021-02" db="EMBL/GenBank/DDBJ databases">
        <authorList>
            <person name="Nowell W R."/>
        </authorList>
    </citation>
    <scope>NUCLEOTIDE SEQUENCE</scope>
    <source>
        <strain evidence="9">Ploen Becks lab</strain>
    </source>
</reference>
<dbReference type="InterPro" id="IPR000477">
    <property type="entry name" value="RT_dom"/>
</dbReference>
<evidence type="ECO:0000313" key="10">
    <source>
        <dbReference type="Proteomes" id="UP000663879"/>
    </source>
</evidence>
<dbReference type="Gene3D" id="3.10.10.10">
    <property type="entry name" value="HIV Type 1 Reverse Transcriptase, subunit A, domain 1"/>
    <property type="match status" value="1"/>
</dbReference>
<keyword evidence="1" id="KW-0645">Protease</keyword>
<dbReference type="InterPro" id="IPR043128">
    <property type="entry name" value="Rev_trsase/Diguanyl_cyclase"/>
</dbReference>
<dbReference type="Proteomes" id="UP000663879">
    <property type="component" value="Unassembled WGS sequence"/>
</dbReference>
<keyword evidence="2" id="KW-0808">Transferase</keyword>
<dbReference type="PANTHER" id="PTHR37984:SF5">
    <property type="entry name" value="PROTEIN NYNRIN-LIKE"/>
    <property type="match status" value="1"/>
</dbReference>
<gene>
    <name evidence="9" type="ORF">OXX778_LOCUS21134</name>
</gene>
<dbReference type="PANTHER" id="PTHR37984">
    <property type="entry name" value="PROTEIN CBG26694"/>
    <property type="match status" value="1"/>
</dbReference>
<dbReference type="InterPro" id="IPR043502">
    <property type="entry name" value="DNA/RNA_pol_sf"/>
</dbReference>
<keyword evidence="3" id="KW-0548">Nucleotidyltransferase</keyword>
<evidence type="ECO:0000313" key="9">
    <source>
        <dbReference type="EMBL" id="CAF1100693.1"/>
    </source>
</evidence>